<comment type="caution">
    <text evidence="1">The sequence shown here is derived from an EMBL/GenBank/DDBJ whole genome shotgun (WGS) entry which is preliminary data.</text>
</comment>
<sequence>MRGGRPWEGVFVILSIISFLLIAAQAADDDLGWEMDFDDPLHDPFQTFTIPEFGAEMTPPGKILNSSRETNAGAEPAGGQLLVIEDLSYMRPASNSSEKEERYRWANFSIELPEGWDPALEGGRYEGNLTLEGACALVRISWFEDSGIDPESCLRQAVRAYRSEYLRFSVLTVEAGEPVAVGGQWASSLNVYYKYGDQEAQKRLIAWSSPVSGRFFYAFFWSCPEAWEANLEKFELLFESFRDEGFERYVELEPRPNTLDGWGLVLSEILSSYRFAAVPTQPNPEVEVKVVMKSHREGGRVNQLASEEIVSPTRKGAVPLREEALQKLLRDRGYGVAILQRGGAYWVVVQDPLGRWQAISSVARAERGLGTLIGPGEAEWYRGLVVDGPKEATSEDAKGSSDLVVEKNCEPPREVHLKPAAEVNLTWILGLRDLLDRYRYSQEESESGSFLRAQVLWALLEREGYDAWLVTGYQGHPLYQEMWVVLSHPGGGYVAVRLAAAGDGGGLGEIVSDVERFDGIAYDTSLQYSCLHPDRGLSIDPGMVRTPAPG</sequence>
<accession>A0A101FUF0</accession>
<dbReference type="AlphaFoldDB" id="A0A101FUF0"/>
<gene>
    <name evidence="1" type="ORF">XD72_1004</name>
    <name evidence="2" type="ORF">XE07_1562</name>
</gene>
<dbReference type="Proteomes" id="UP000057043">
    <property type="component" value="Unassembled WGS sequence"/>
</dbReference>
<reference evidence="2" key="1">
    <citation type="journal article" date="2015" name="MBio">
        <title>Genome-resolved metagenomic analysis reveals roles for candidate phyla and other microbial community members in biogeochemical transformations in oil reservoirs.</title>
        <authorList>
            <person name="Hu P."/>
            <person name="Tom L."/>
            <person name="Singh A."/>
            <person name="Thomas B.C."/>
            <person name="Baker B.J."/>
            <person name="Piceno Y.M."/>
            <person name="Andersen G.L."/>
            <person name="Banfield J.F."/>
        </authorList>
    </citation>
    <scope>NUCLEOTIDE SEQUENCE [LARGE SCALE GENOMIC DNA]</scope>
    <source>
        <strain evidence="2">56_747</strain>
    </source>
</reference>
<dbReference type="EMBL" id="LGHB01000025">
    <property type="protein sequence ID" value="KUK95841.1"/>
    <property type="molecule type" value="Genomic_DNA"/>
</dbReference>
<evidence type="ECO:0000313" key="1">
    <source>
        <dbReference type="EMBL" id="KUK44632.1"/>
    </source>
</evidence>
<dbReference type="EMBL" id="LGFT01000020">
    <property type="protein sequence ID" value="KUK44632.1"/>
    <property type="molecule type" value="Genomic_DNA"/>
</dbReference>
<dbReference type="Proteomes" id="UP000053961">
    <property type="component" value="Unassembled WGS sequence"/>
</dbReference>
<reference evidence="3 4" key="2">
    <citation type="journal article" date="2015" name="MBio">
        <title>Genome-Resolved Metagenomic Analysis Reveals Roles for Candidate Phyla and Other Microbial Community Members in Biogeochemical Transformations in Oil Reservoirs.</title>
        <authorList>
            <person name="Hu P."/>
            <person name="Tom L."/>
            <person name="Singh A."/>
            <person name="Thomas B.C."/>
            <person name="Baker B.J."/>
            <person name="Piceno Y.M."/>
            <person name="Andersen G.L."/>
            <person name="Banfield J.F."/>
        </authorList>
    </citation>
    <scope>NUCLEOTIDE SEQUENCE [LARGE SCALE GENOMIC DNA]</scope>
    <source>
        <strain evidence="1">57_489</strain>
    </source>
</reference>
<proteinExistence type="predicted"/>
<evidence type="ECO:0000313" key="2">
    <source>
        <dbReference type="EMBL" id="KUK95841.1"/>
    </source>
</evidence>
<organism evidence="1 4">
    <name type="scientific">Methanothrix harundinacea</name>
    <dbReference type="NCBI Taxonomy" id="301375"/>
    <lineage>
        <taxon>Archaea</taxon>
        <taxon>Methanobacteriati</taxon>
        <taxon>Methanobacteriota</taxon>
        <taxon>Stenosarchaea group</taxon>
        <taxon>Methanomicrobia</taxon>
        <taxon>Methanotrichales</taxon>
        <taxon>Methanotrichaceae</taxon>
        <taxon>Methanothrix</taxon>
    </lineage>
</organism>
<name>A0A101FUF0_9EURY</name>
<protein>
    <submittedName>
        <fullName evidence="1">Uncharacterized protein</fullName>
    </submittedName>
</protein>
<evidence type="ECO:0000313" key="4">
    <source>
        <dbReference type="Proteomes" id="UP000057043"/>
    </source>
</evidence>
<dbReference type="PATRIC" id="fig|301375.6.peg.728"/>
<evidence type="ECO:0000313" key="3">
    <source>
        <dbReference type="Proteomes" id="UP000053961"/>
    </source>
</evidence>